<dbReference type="Pfam" id="PF13539">
    <property type="entry name" value="Peptidase_M15_4"/>
    <property type="match status" value="1"/>
</dbReference>
<keyword evidence="3" id="KW-0645">Protease</keyword>
<protein>
    <submittedName>
        <fullName evidence="3">D-alanyl-D-alanine carboxypeptidase</fullName>
    </submittedName>
</protein>
<keyword evidence="4" id="KW-1185">Reference proteome</keyword>
<sequence length="325" mass="36448">MPIGHCTLLRFQELRREFEALPLLLQPQLRQKITPFPPRPLLLILLPVYFLAAVCISAWLFFPALRTTTLRGLRACLHGLRRGVARSTERAGGHVGGFLGGLGRVAGGVSGYVKSHRWQTAGVLIVVSLPTLFAFLMRHNHTFVYEADLRNPNVQIEALLAGERLVPPPPVPPEAFTTAEVVMIRPSIVTASRDWELLDPDFRQRLLLAYQIMRDEYGYQMALIEGYRSPERQQELLDKGGSTVTHAGAYQSYHQYGLAADNAFLRDGKIVISEKDPWALRGYQLYGEVAERVGLTWGGRWKLMDLGHVEYHKPGVKLGAPPPPR</sequence>
<dbReference type="GO" id="GO:0004180">
    <property type="term" value="F:carboxypeptidase activity"/>
    <property type="evidence" value="ECO:0007669"/>
    <property type="project" value="UniProtKB-KW"/>
</dbReference>
<dbReference type="CDD" id="cd14845">
    <property type="entry name" value="L-Ala-D-Glu_peptidase_like"/>
    <property type="match status" value="1"/>
</dbReference>
<dbReference type="InterPro" id="IPR039561">
    <property type="entry name" value="Peptidase_M15C"/>
</dbReference>
<evidence type="ECO:0000313" key="3">
    <source>
        <dbReference type="EMBL" id="OZI30713.1"/>
    </source>
</evidence>
<dbReference type="InterPro" id="IPR009045">
    <property type="entry name" value="Zn_M74/Hedgehog-like"/>
</dbReference>
<dbReference type="Gene3D" id="3.30.1380.10">
    <property type="match status" value="1"/>
</dbReference>
<organism evidence="3 4">
    <name type="scientific">Bordetella genomosp. 10</name>
    <dbReference type="NCBI Taxonomy" id="1416804"/>
    <lineage>
        <taxon>Bacteria</taxon>
        <taxon>Pseudomonadati</taxon>
        <taxon>Pseudomonadota</taxon>
        <taxon>Betaproteobacteria</taxon>
        <taxon>Burkholderiales</taxon>
        <taxon>Alcaligenaceae</taxon>
        <taxon>Bordetella</taxon>
    </lineage>
</organism>
<dbReference type="EMBL" id="NEVM01000005">
    <property type="protein sequence ID" value="OZI30713.1"/>
    <property type="molecule type" value="Genomic_DNA"/>
</dbReference>
<dbReference type="OrthoDB" id="8479979at2"/>
<proteinExistence type="predicted"/>
<feature type="transmembrane region" description="Helical" evidence="1">
    <location>
        <begin position="118"/>
        <end position="136"/>
    </location>
</feature>
<evidence type="ECO:0000313" key="4">
    <source>
        <dbReference type="Proteomes" id="UP000216020"/>
    </source>
</evidence>
<dbReference type="Proteomes" id="UP000216020">
    <property type="component" value="Unassembled WGS sequence"/>
</dbReference>
<feature type="domain" description="Peptidase M15C" evidence="2">
    <location>
        <begin position="247"/>
        <end position="311"/>
    </location>
</feature>
<evidence type="ECO:0000256" key="1">
    <source>
        <dbReference type="SAM" id="Phobius"/>
    </source>
</evidence>
<reference evidence="4" key="1">
    <citation type="submission" date="2017-05" db="EMBL/GenBank/DDBJ databases">
        <title>Complete and WGS of Bordetella genogroups.</title>
        <authorList>
            <person name="Spilker T."/>
            <person name="Lipuma J."/>
        </authorList>
    </citation>
    <scope>NUCLEOTIDE SEQUENCE [LARGE SCALE GENOMIC DNA]</scope>
    <source>
        <strain evidence="4">AU16122</strain>
    </source>
</reference>
<feature type="transmembrane region" description="Helical" evidence="1">
    <location>
        <begin position="40"/>
        <end position="62"/>
    </location>
</feature>
<gene>
    <name evidence="3" type="ORF">CAL29_22225</name>
</gene>
<dbReference type="AlphaFoldDB" id="A0A261S2K1"/>
<evidence type="ECO:0000259" key="2">
    <source>
        <dbReference type="Pfam" id="PF13539"/>
    </source>
</evidence>
<accession>A0A261S2K1</accession>
<dbReference type="SUPFAM" id="SSF55166">
    <property type="entry name" value="Hedgehog/DD-peptidase"/>
    <property type="match status" value="1"/>
</dbReference>
<keyword evidence="1" id="KW-0812">Transmembrane</keyword>
<keyword evidence="3" id="KW-0378">Hydrolase</keyword>
<comment type="caution">
    <text evidence="3">The sequence shown here is derived from an EMBL/GenBank/DDBJ whole genome shotgun (WGS) entry which is preliminary data.</text>
</comment>
<name>A0A261S2K1_9BORD</name>
<keyword evidence="1" id="KW-1133">Transmembrane helix</keyword>
<keyword evidence="3" id="KW-0121">Carboxypeptidase</keyword>
<keyword evidence="1" id="KW-0472">Membrane</keyword>